<dbReference type="AlphaFoldDB" id="A0A810Q0M3"/>
<organism evidence="1 2">
    <name type="scientific">Vescimonas fastidiosa</name>
    <dbReference type="NCBI Taxonomy" id="2714353"/>
    <lineage>
        <taxon>Bacteria</taxon>
        <taxon>Bacillati</taxon>
        <taxon>Bacillota</taxon>
        <taxon>Clostridia</taxon>
        <taxon>Eubacteriales</taxon>
        <taxon>Oscillospiraceae</taxon>
        <taxon>Vescimonas</taxon>
    </lineage>
</organism>
<keyword evidence="1" id="KW-0614">Plasmid</keyword>
<dbReference type="KEGG" id="vfa:MM35RIKEN_16380"/>
<protein>
    <recommendedName>
        <fullName evidence="3">DUF1071 domain-containing protein</fullName>
    </recommendedName>
</protein>
<accession>A0A810Q0M3</accession>
<dbReference type="EMBL" id="AP023416">
    <property type="protein sequence ID" value="BCK79446.1"/>
    <property type="molecule type" value="Genomic_DNA"/>
</dbReference>
<dbReference type="RefSeq" id="WP_212821046.1">
    <property type="nucleotide sequence ID" value="NZ_AP023416.1"/>
</dbReference>
<dbReference type="Proteomes" id="UP000681343">
    <property type="component" value="Plasmid pMM35_01"/>
</dbReference>
<keyword evidence="2" id="KW-1185">Reference proteome</keyword>
<name>A0A810Q0M3_9FIRM</name>
<proteinExistence type="predicted"/>
<evidence type="ECO:0000313" key="2">
    <source>
        <dbReference type="Proteomes" id="UP000681343"/>
    </source>
</evidence>
<sequence>MSDNGGKGMLKSFDELVKLDVRPYCDVRDAKDESGKLIKVPYLSWAKCVKLLHENGAESVWYAPVECPETKTYLWPQAKVVTSKGRETECWFVRVLIHIDGMEYTYDTPLLNGSLVVYTDTLNQLRINNALARAFVKGVAIRTGLGFDLWAEGDTDDGEDDLSRHSIWAIKERLERLITIKEKNGLDHRDLLASVGISDKQLNNLMGYFATIDKLEKAVSKL</sequence>
<reference evidence="1" key="1">
    <citation type="submission" date="2020-09" db="EMBL/GenBank/DDBJ databases">
        <title>New species isolated from human feces.</title>
        <authorList>
            <person name="Kitahara M."/>
            <person name="Shigeno Y."/>
            <person name="Shime M."/>
            <person name="Matsumoto Y."/>
            <person name="Nakamura S."/>
            <person name="Motooka D."/>
            <person name="Fukuoka S."/>
            <person name="Nishikawa H."/>
            <person name="Benno Y."/>
        </authorList>
    </citation>
    <scope>NUCLEOTIDE SEQUENCE</scope>
    <source>
        <strain evidence="1">MM35</strain>
        <plasmid evidence="1">pMM35_01</plasmid>
    </source>
</reference>
<evidence type="ECO:0008006" key="3">
    <source>
        <dbReference type="Google" id="ProtNLM"/>
    </source>
</evidence>
<geneLocation type="plasmid" evidence="1 2">
    <name>pMM35_01</name>
</geneLocation>
<evidence type="ECO:0000313" key="1">
    <source>
        <dbReference type="EMBL" id="BCK79446.1"/>
    </source>
</evidence>
<gene>
    <name evidence="1" type="ORF">MM35RIKEN_16380</name>
</gene>